<feature type="domain" description="OmpA-like" evidence="6">
    <location>
        <begin position="472"/>
        <end position="592"/>
    </location>
</feature>
<evidence type="ECO:0000313" key="8">
    <source>
        <dbReference type="Proteomes" id="UP000461730"/>
    </source>
</evidence>
<comment type="caution">
    <text evidence="7">The sequence shown here is derived from an EMBL/GenBank/DDBJ whole genome shotgun (WGS) entry which is preliminary data.</text>
</comment>
<name>A0A7K1U279_9BACT</name>
<dbReference type="SUPFAM" id="SSF82171">
    <property type="entry name" value="DPP6 N-terminal domain-like"/>
    <property type="match status" value="1"/>
</dbReference>
<dbReference type="CDD" id="cd07185">
    <property type="entry name" value="OmpA_C-like"/>
    <property type="match status" value="1"/>
</dbReference>
<gene>
    <name evidence="7" type="ORF">GO493_09305</name>
</gene>
<comment type="subcellular location">
    <subcellularLocation>
        <location evidence="1">Cell outer membrane</location>
    </subcellularLocation>
</comment>
<evidence type="ECO:0000256" key="2">
    <source>
        <dbReference type="ARBA" id="ARBA00023136"/>
    </source>
</evidence>
<protein>
    <submittedName>
        <fullName evidence="7">OmpA family protein</fullName>
    </submittedName>
</protein>
<dbReference type="Gene3D" id="1.25.40.10">
    <property type="entry name" value="Tetratricopeptide repeat domain"/>
    <property type="match status" value="1"/>
</dbReference>
<dbReference type="EMBL" id="WRXN01000003">
    <property type="protein sequence ID" value="MVT08453.1"/>
    <property type="molecule type" value="Genomic_DNA"/>
</dbReference>
<dbReference type="SUPFAM" id="SSF103088">
    <property type="entry name" value="OmpA-like"/>
    <property type="match status" value="1"/>
</dbReference>
<organism evidence="7 8">
    <name type="scientific">Chitinophaga tropicalis</name>
    <dbReference type="NCBI Taxonomy" id="2683588"/>
    <lineage>
        <taxon>Bacteria</taxon>
        <taxon>Pseudomonadati</taxon>
        <taxon>Bacteroidota</taxon>
        <taxon>Chitinophagia</taxon>
        <taxon>Chitinophagales</taxon>
        <taxon>Chitinophagaceae</taxon>
        <taxon>Chitinophaga</taxon>
    </lineage>
</organism>
<dbReference type="InterPro" id="IPR006665">
    <property type="entry name" value="OmpA-like"/>
</dbReference>
<dbReference type="AlphaFoldDB" id="A0A7K1U279"/>
<dbReference type="GO" id="GO:0009279">
    <property type="term" value="C:cell outer membrane"/>
    <property type="evidence" value="ECO:0007669"/>
    <property type="project" value="UniProtKB-SubCell"/>
</dbReference>
<dbReference type="Proteomes" id="UP000461730">
    <property type="component" value="Unassembled WGS sequence"/>
</dbReference>
<evidence type="ECO:0000256" key="1">
    <source>
        <dbReference type="ARBA" id="ARBA00004442"/>
    </source>
</evidence>
<evidence type="ECO:0000256" key="5">
    <source>
        <dbReference type="SAM" id="MobiDB-lite"/>
    </source>
</evidence>
<evidence type="ECO:0000259" key="6">
    <source>
        <dbReference type="PROSITE" id="PS51123"/>
    </source>
</evidence>
<accession>A0A7K1U279</accession>
<dbReference type="Gene3D" id="2.120.10.30">
    <property type="entry name" value="TolB, C-terminal domain"/>
    <property type="match status" value="1"/>
</dbReference>
<dbReference type="InterPro" id="IPR011990">
    <property type="entry name" value="TPR-like_helical_dom_sf"/>
</dbReference>
<dbReference type="InterPro" id="IPR036737">
    <property type="entry name" value="OmpA-like_sf"/>
</dbReference>
<dbReference type="PRINTS" id="PR01021">
    <property type="entry name" value="OMPADOMAIN"/>
</dbReference>
<dbReference type="InterPro" id="IPR011659">
    <property type="entry name" value="WD40"/>
</dbReference>
<evidence type="ECO:0000313" key="7">
    <source>
        <dbReference type="EMBL" id="MVT08453.1"/>
    </source>
</evidence>
<keyword evidence="2 4" id="KW-0472">Membrane</keyword>
<dbReference type="PANTHER" id="PTHR30329:SF21">
    <property type="entry name" value="LIPOPROTEIN YIAD-RELATED"/>
    <property type="match status" value="1"/>
</dbReference>
<dbReference type="Pfam" id="PF00691">
    <property type="entry name" value="OmpA"/>
    <property type="match status" value="1"/>
</dbReference>
<evidence type="ECO:0000256" key="4">
    <source>
        <dbReference type="PROSITE-ProRule" id="PRU00473"/>
    </source>
</evidence>
<keyword evidence="3" id="KW-0998">Cell outer membrane</keyword>
<dbReference type="InterPro" id="IPR011042">
    <property type="entry name" value="6-blade_b-propeller_TolB-like"/>
</dbReference>
<evidence type="ECO:0000256" key="3">
    <source>
        <dbReference type="ARBA" id="ARBA00023237"/>
    </source>
</evidence>
<proteinExistence type="predicted"/>
<dbReference type="SUPFAM" id="SSF48452">
    <property type="entry name" value="TPR-like"/>
    <property type="match status" value="1"/>
</dbReference>
<dbReference type="RefSeq" id="WP_157305874.1">
    <property type="nucleotide sequence ID" value="NZ_WRXN01000003.1"/>
</dbReference>
<dbReference type="Gene3D" id="3.30.1330.60">
    <property type="entry name" value="OmpA-like domain"/>
    <property type="match status" value="1"/>
</dbReference>
<feature type="region of interest" description="Disordered" evidence="5">
    <location>
        <begin position="449"/>
        <end position="468"/>
    </location>
</feature>
<sequence>MKRSHYFISLGLLLSSYNAKSQYIIKEADKQYESYKYAKAIELYEEAYKKKATLHAAERLADCYRLNNNYVQAEAWYAKAVAMPGSKTENILYYAQALQNNSRYAEARTQYISYANADKQVTEARMNAWISSCDSAISWMKEPVAAKVSNYKPLNSAQSDWSPVAYMGGLVFTSDRYNSSFAHKKPVKYFLKFDTQNNPDPYLNGWTGNDYMHLFYKAANADTVQAFPLNTGTGYHVGSATFTEDGNEMYFTLTRIPEKVKNVKGEPFTVNVEIYSSKKDASGQWSALRAFPYNKVSEYSVADPFISPDGNTLYFASNMPGGQGATDIYMCTRTVGGEWGAPVNLKEINTAGNDRSPAIDKNNTFFFASDGRIGMGGLDIYSVSQNGAVRNLGYPINSPQDDFAFSVSADGVAWFSSNRDGGAGRDDIYAVAVVAAPPLPPKKDTIREVPVAMPDNTPPPSTAIGKPRMAQVGDPIYDKPTMIYFDFNKFDIRSDSRLALDKIIEAFNNLTDATLVIESHTDSRGNDAFNLKLSQQRAAAVVKYLTDRGVKKANIEAQGYGETRLLNKCADGVECTEFEHEENRRTNIRIVR</sequence>
<keyword evidence="8" id="KW-1185">Reference proteome</keyword>
<dbReference type="InterPro" id="IPR050330">
    <property type="entry name" value="Bact_OuterMem_StrucFunc"/>
</dbReference>
<reference evidence="7 8" key="1">
    <citation type="submission" date="2019-12" db="EMBL/GenBank/DDBJ databases">
        <title>Chitinophaga sp. strain ysch24 (GDMCC 1.1355), whole genome shotgun sequence.</title>
        <authorList>
            <person name="Zhang X."/>
        </authorList>
    </citation>
    <scope>NUCLEOTIDE SEQUENCE [LARGE SCALE GENOMIC DNA]</scope>
    <source>
        <strain evidence="8">ysch24</strain>
    </source>
</reference>
<dbReference type="Pfam" id="PF07676">
    <property type="entry name" value="PD40"/>
    <property type="match status" value="3"/>
</dbReference>
<dbReference type="PANTHER" id="PTHR30329">
    <property type="entry name" value="STATOR ELEMENT OF FLAGELLAR MOTOR COMPLEX"/>
    <property type="match status" value="1"/>
</dbReference>
<dbReference type="PROSITE" id="PS51123">
    <property type="entry name" value="OMPA_2"/>
    <property type="match status" value="1"/>
</dbReference>
<dbReference type="InterPro" id="IPR006664">
    <property type="entry name" value="OMP_bac"/>
</dbReference>